<dbReference type="Proteomes" id="UP000676325">
    <property type="component" value="Unassembled WGS sequence"/>
</dbReference>
<dbReference type="EMBL" id="JAGSOH010000096">
    <property type="protein sequence ID" value="MBR7829704.1"/>
    <property type="molecule type" value="Genomic_DNA"/>
</dbReference>
<dbReference type="RefSeq" id="WP_212520838.1">
    <property type="nucleotide sequence ID" value="NZ_JAGSOH010000096.1"/>
</dbReference>
<evidence type="ECO:0000313" key="2">
    <source>
        <dbReference type="Proteomes" id="UP000676325"/>
    </source>
</evidence>
<dbReference type="AlphaFoldDB" id="A0A941EIH3"/>
<reference evidence="1" key="1">
    <citation type="submission" date="2021-04" db="EMBL/GenBank/DDBJ databases">
        <title>Genome based classification of Actinospica acidithermotolerans sp. nov., an actinobacterium isolated from an Indonesian hot spring.</title>
        <authorList>
            <person name="Kusuma A.B."/>
            <person name="Putra K.E."/>
            <person name="Nafisah S."/>
            <person name="Loh J."/>
            <person name="Nouioui I."/>
            <person name="Goodfellow M."/>
        </authorList>
    </citation>
    <scope>NUCLEOTIDE SEQUENCE</scope>
    <source>
        <strain evidence="1">MGRD01-02</strain>
    </source>
</reference>
<organism evidence="1 2">
    <name type="scientific">Actinospica acidithermotolerans</name>
    <dbReference type="NCBI Taxonomy" id="2828514"/>
    <lineage>
        <taxon>Bacteria</taxon>
        <taxon>Bacillati</taxon>
        <taxon>Actinomycetota</taxon>
        <taxon>Actinomycetes</taxon>
        <taxon>Catenulisporales</taxon>
        <taxon>Actinospicaceae</taxon>
        <taxon>Actinospica</taxon>
    </lineage>
</organism>
<gene>
    <name evidence="1" type="ORF">KDK95_25585</name>
</gene>
<name>A0A941EIH3_9ACTN</name>
<comment type="caution">
    <text evidence="1">The sequence shown here is derived from an EMBL/GenBank/DDBJ whole genome shotgun (WGS) entry which is preliminary data.</text>
</comment>
<sequence length="113" mass="12487">MTGERQHINRFGFVEKPDMADLAAQLDASALAVTMEAVIDIVLERDEDFIDTLSDAAQADFVVPLQLATRLFKAGDYTPIELVSAACTVRYCAAPHLADFPEELVELLRQLPH</sequence>
<protein>
    <submittedName>
        <fullName evidence="1">Uncharacterized protein</fullName>
    </submittedName>
</protein>
<proteinExistence type="predicted"/>
<keyword evidence="2" id="KW-1185">Reference proteome</keyword>
<accession>A0A941EIH3</accession>
<evidence type="ECO:0000313" key="1">
    <source>
        <dbReference type="EMBL" id="MBR7829704.1"/>
    </source>
</evidence>